<keyword evidence="3" id="KW-1185">Reference proteome</keyword>
<dbReference type="EMBL" id="JACVVK020000230">
    <property type="protein sequence ID" value="KAK7483213.1"/>
    <property type="molecule type" value="Genomic_DNA"/>
</dbReference>
<dbReference type="Proteomes" id="UP001519460">
    <property type="component" value="Unassembled WGS sequence"/>
</dbReference>
<dbReference type="AlphaFoldDB" id="A0ABD0K804"/>
<reference evidence="2 3" key="1">
    <citation type="journal article" date="2023" name="Sci. Data">
        <title>Genome assembly of the Korean intertidal mud-creeper Batillaria attramentaria.</title>
        <authorList>
            <person name="Patra A.K."/>
            <person name="Ho P.T."/>
            <person name="Jun S."/>
            <person name="Lee S.J."/>
            <person name="Kim Y."/>
            <person name="Won Y.J."/>
        </authorList>
    </citation>
    <scope>NUCLEOTIDE SEQUENCE [LARGE SCALE GENOMIC DNA]</scope>
    <source>
        <strain evidence="2">Wonlab-2016</strain>
    </source>
</reference>
<evidence type="ECO:0000313" key="2">
    <source>
        <dbReference type="EMBL" id="KAK7483213.1"/>
    </source>
</evidence>
<gene>
    <name evidence="2" type="ORF">BaRGS_00025506</name>
</gene>
<comment type="caution">
    <text evidence="2">The sequence shown here is derived from an EMBL/GenBank/DDBJ whole genome shotgun (WGS) entry which is preliminary data.</text>
</comment>
<accession>A0ABD0K804</accession>
<feature type="region of interest" description="Disordered" evidence="1">
    <location>
        <begin position="1"/>
        <end position="41"/>
    </location>
</feature>
<proteinExistence type="predicted"/>
<evidence type="ECO:0000256" key="1">
    <source>
        <dbReference type="SAM" id="MobiDB-lite"/>
    </source>
</evidence>
<protein>
    <submittedName>
        <fullName evidence="2">Uncharacterized protein</fullName>
    </submittedName>
</protein>
<organism evidence="2 3">
    <name type="scientific">Batillaria attramentaria</name>
    <dbReference type="NCBI Taxonomy" id="370345"/>
    <lineage>
        <taxon>Eukaryota</taxon>
        <taxon>Metazoa</taxon>
        <taxon>Spiralia</taxon>
        <taxon>Lophotrochozoa</taxon>
        <taxon>Mollusca</taxon>
        <taxon>Gastropoda</taxon>
        <taxon>Caenogastropoda</taxon>
        <taxon>Sorbeoconcha</taxon>
        <taxon>Cerithioidea</taxon>
        <taxon>Batillariidae</taxon>
        <taxon>Batillaria</taxon>
    </lineage>
</organism>
<evidence type="ECO:0000313" key="3">
    <source>
        <dbReference type="Proteomes" id="UP001519460"/>
    </source>
</evidence>
<sequence length="87" mass="9441">MTALEGRGGQRKSTRGQKTSVELLCGPGERPGSSLDLTDPKGLRVESPLAGEAGWRVVSAFCSRTDYHYRCLSVVHSMVIQLVVLHT</sequence>
<name>A0ABD0K804_9CAEN</name>